<dbReference type="KEGG" id="pavi:110746813"/>
<dbReference type="Pfam" id="PF07727">
    <property type="entry name" value="RVT_2"/>
    <property type="match status" value="1"/>
</dbReference>
<keyword evidence="2" id="KW-1185">Reference proteome</keyword>
<protein>
    <submittedName>
        <fullName evidence="3">Uncharacterized protein LOC110746813</fullName>
    </submittedName>
</protein>
<dbReference type="PANTHER" id="PTHR11439:SF502">
    <property type="entry name" value="SECRETED RXLR EFFECTOR PROTEIN 161-LIKE"/>
    <property type="match status" value="1"/>
</dbReference>
<feature type="domain" description="Reverse transcriptase Ty1/copia-type" evidence="1">
    <location>
        <begin position="1"/>
        <end position="150"/>
    </location>
</feature>
<accession>A0A6P5RP01</accession>
<evidence type="ECO:0000313" key="3">
    <source>
        <dbReference type="RefSeq" id="XP_021802746.1"/>
    </source>
</evidence>
<organism evidence="2 3">
    <name type="scientific">Prunus avium</name>
    <name type="common">Cherry</name>
    <name type="synonym">Cerasus avium</name>
    <dbReference type="NCBI Taxonomy" id="42229"/>
    <lineage>
        <taxon>Eukaryota</taxon>
        <taxon>Viridiplantae</taxon>
        <taxon>Streptophyta</taxon>
        <taxon>Embryophyta</taxon>
        <taxon>Tracheophyta</taxon>
        <taxon>Spermatophyta</taxon>
        <taxon>Magnoliopsida</taxon>
        <taxon>eudicotyledons</taxon>
        <taxon>Gunneridae</taxon>
        <taxon>Pentapetalae</taxon>
        <taxon>rosids</taxon>
        <taxon>fabids</taxon>
        <taxon>Rosales</taxon>
        <taxon>Rosaceae</taxon>
        <taxon>Amygdaloideae</taxon>
        <taxon>Amygdaleae</taxon>
        <taxon>Prunus</taxon>
    </lineage>
</organism>
<dbReference type="Proteomes" id="UP000515124">
    <property type="component" value="Unplaced"/>
</dbReference>
<reference evidence="3" key="1">
    <citation type="submission" date="2025-08" db="UniProtKB">
        <authorList>
            <consortium name="RefSeq"/>
        </authorList>
    </citation>
    <scope>IDENTIFICATION</scope>
</reference>
<dbReference type="CDD" id="cd09272">
    <property type="entry name" value="RNase_HI_RT_Ty1"/>
    <property type="match status" value="1"/>
</dbReference>
<dbReference type="SUPFAM" id="SSF56672">
    <property type="entry name" value="DNA/RNA polymerases"/>
    <property type="match status" value="1"/>
</dbReference>
<name>A0A6P5RP01_PRUAV</name>
<dbReference type="PANTHER" id="PTHR11439">
    <property type="entry name" value="GAG-POL-RELATED RETROTRANSPOSON"/>
    <property type="match status" value="1"/>
</dbReference>
<dbReference type="AlphaFoldDB" id="A0A6P5RP01"/>
<dbReference type="GeneID" id="110746813"/>
<feature type="non-terminal residue" evidence="3">
    <location>
        <position position="1"/>
    </location>
</feature>
<evidence type="ECO:0000259" key="1">
    <source>
        <dbReference type="Pfam" id="PF07727"/>
    </source>
</evidence>
<dbReference type="InterPro" id="IPR013103">
    <property type="entry name" value="RVT_2"/>
</dbReference>
<evidence type="ECO:0000313" key="2">
    <source>
        <dbReference type="Proteomes" id="UP000515124"/>
    </source>
</evidence>
<dbReference type="RefSeq" id="XP_021802746.1">
    <property type="nucleotide sequence ID" value="XM_021947054.1"/>
</dbReference>
<sequence length="396" mass="44879">EVYVDQPDGFVVEEAEDKLYRLRKALYGLKQAPRAWYSEIDTYLIHCGFHRSSSEATLYVRNKEGIGVLIVSIYVDDIVYTGSSTRMMEEFKTEMMCKYEMSDLGLLHHFLGMRVTQIEGSIFIHQKKYALTLLDKFGIKDCKSVSTPLVATDKLQREDVSEVADESLYRKIVGSLLYLTATRPDIMFSASLLARFMHKPFKKDYGAAKRVLRYIQGTIDFGIEYVVGKSALLIGYCDSDWSGSEEDMKSTSEYAFSFGSGAFSWASVKQHSVALSTAEEEYVSAAEATSQAIWLRFVLKDFGEEQAIATTLFCDNTSAIAMSKTPVFHQRSKHIRRKFHFIRDANQEGVIDLVYCKGEEQIADIFTKALPKNRFSYLRSLLGVKLVSNLEGSVEK</sequence>
<proteinExistence type="predicted"/>
<gene>
    <name evidence="3" type="primary">LOC110746813</name>
</gene>
<dbReference type="InterPro" id="IPR043502">
    <property type="entry name" value="DNA/RNA_pol_sf"/>
</dbReference>